<dbReference type="Proteomes" id="UP000095347">
    <property type="component" value="Unassembled WGS sequence"/>
</dbReference>
<gene>
    <name evidence="1" type="ORF">BEN30_08435</name>
</gene>
<evidence type="ECO:0000313" key="2">
    <source>
        <dbReference type="Proteomes" id="UP000095347"/>
    </source>
</evidence>
<dbReference type="RefSeq" id="WP_069957608.1">
    <property type="nucleotide sequence ID" value="NZ_MCGG01000020.1"/>
</dbReference>
<dbReference type="EMBL" id="MCGG01000020">
    <property type="protein sequence ID" value="OEJ67748.1"/>
    <property type="molecule type" value="Genomic_DNA"/>
</dbReference>
<protein>
    <submittedName>
        <fullName evidence="1">Uncharacterized protein</fullName>
    </submittedName>
</protein>
<organism evidence="1 2">
    <name type="scientific">Magnetovibrio blakemorei</name>
    <dbReference type="NCBI Taxonomy" id="28181"/>
    <lineage>
        <taxon>Bacteria</taxon>
        <taxon>Pseudomonadati</taxon>
        <taxon>Pseudomonadota</taxon>
        <taxon>Alphaproteobacteria</taxon>
        <taxon>Rhodospirillales</taxon>
        <taxon>Magnetovibrionaceae</taxon>
        <taxon>Magnetovibrio</taxon>
    </lineage>
</organism>
<name>A0A1E5Q8Y2_9PROT</name>
<keyword evidence="2" id="KW-1185">Reference proteome</keyword>
<dbReference type="AlphaFoldDB" id="A0A1E5Q8Y2"/>
<evidence type="ECO:0000313" key="1">
    <source>
        <dbReference type="EMBL" id="OEJ67748.1"/>
    </source>
</evidence>
<comment type="caution">
    <text evidence="1">The sequence shown here is derived from an EMBL/GenBank/DDBJ whole genome shotgun (WGS) entry which is preliminary data.</text>
</comment>
<accession>A0A1E5Q8Y2</accession>
<proteinExistence type="predicted"/>
<dbReference type="STRING" id="28181.BEN30_08435"/>
<dbReference type="OrthoDB" id="10012061at2"/>
<dbReference type="PROSITE" id="PS51257">
    <property type="entry name" value="PROKAR_LIPOPROTEIN"/>
    <property type="match status" value="1"/>
</dbReference>
<reference evidence="2" key="1">
    <citation type="submission" date="2016-07" db="EMBL/GenBank/DDBJ databases">
        <authorList>
            <person name="Florea S."/>
            <person name="Webb J.S."/>
            <person name="Jaromczyk J."/>
            <person name="Schardl C.L."/>
        </authorList>
    </citation>
    <scope>NUCLEOTIDE SEQUENCE [LARGE SCALE GENOMIC DNA]</scope>
    <source>
        <strain evidence="2">MV-1</strain>
    </source>
</reference>
<sequence length="133" mass="14856">MTVRNAVEVAMGGGGIALQGCFNLLWNEFADGIAEAAEPPDGGGSFGMYRSVLAYFTYYDLLVSYGHVSQMLFDLWIDNIFMDFGIPLGQPHDQRSIINVPYMTPKLELYAELMSIFEEGDIDHTDDYQLPTI</sequence>